<dbReference type="SUPFAM" id="SSF53822">
    <property type="entry name" value="Periplasmic binding protein-like I"/>
    <property type="match status" value="1"/>
</dbReference>
<dbReference type="Gene3D" id="1.10.260.40">
    <property type="entry name" value="lambda repressor-like DNA-binding domains"/>
    <property type="match status" value="1"/>
</dbReference>
<dbReference type="Gene3D" id="3.40.50.2300">
    <property type="match status" value="2"/>
</dbReference>
<sequence>MVTINDIARLAGVAKSTVSRYLNGGSVSAKTKEKLDRIIAETEYTPNAFAQSLKSKKPSMIGIIIPRLNSYATNEILSSIDEELRNKQYQLLITNTNQDIDREIENINTLSRQKVAGIIILATVITPAHMKAIRSSGIPVIFLGQKAKDSYSIVHDEIEAGRSIGQHAADLGHKKILYVTVFEDDVAVGQLRKKGVLDALSEYKDIEVKVITSDFNYQKAYEQALSYLPKSDATYCICATDNIALAVYKAAVTLGKKVPTDISISGFGGYDITNLVTPSITTVKYHYKEMGRIAVENMIRLIEGEEVLKCITLGNEFQPKESTAKL</sequence>
<protein>
    <submittedName>
        <fullName evidence="5">LacI family sucrose operon transcriptional repressor</fullName>
    </submittedName>
</protein>
<dbReference type="SUPFAM" id="SSF47413">
    <property type="entry name" value="lambda repressor-like DNA-binding domains"/>
    <property type="match status" value="1"/>
</dbReference>
<evidence type="ECO:0000256" key="2">
    <source>
        <dbReference type="ARBA" id="ARBA00023125"/>
    </source>
</evidence>
<dbReference type="Proteomes" id="UP001519271">
    <property type="component" value="Unassembled WGS sequence"/>
</dbReference>
<proteinExistence type="predicted"/>
<keyword evidence="1" id="KW-0805">Transcription regulation</keyword>
<organism evidence="5 6">
    <name type="scientific">Youngiibacter multivorans</name>
    <dbReference type="NCBI Taxonomy" id="937251"/>
    <lineage>
        <taxon>Bacteria</taxon>
        <taxon>Bacillati</taxon>
        <taxon>Bacillota</taxon>
        <taxon>Clostridia</taxon>
        <taxon>Eubacteriales</taxon>
        <taxon>Clostridiaceae</taxon>
        <taxon>Youngiibacter</taxon>
    </lineage>
</organism>
<dbReference type="InterPro" id="IPR010982">
    <property type="entry name" value="Lambda_DNA-bd_dom_sf"/>
</dbReference>
<dbReference type="InterPro" id="IPR028082">
    <property type="entry name" value="Peripla_BP_I"/>
</dbReference>
<comment type="caution">
    <text evidence="5">The sequence shown here is derived from an EMBL/GenBank/DDBJ whole genome shotgun (WGS) entry which is preliminary data.</text>
</comment>
<dbReference type="SMART" id="SM00354">
    <property type="entry name" value="HTH_LACI"/>
    <property type="match status" value="1"/>
</dbReference>
<evidence type="ECO:0000256" key="3">
    <source>
        <dbReference type="ARBA" id="ARBA00023163"/>
    </source>
</evidence>
<feature type="domain" description="HTH lacI-type" evidence="4">
    <location>
        <begin position="2"/>
        <end position="55"/>
    </location>
</feature>
<dbReference type="CDD" id="cd01542">
    <property type="entry name" value="PBP1_TreR-like"/>
    <property type="match status" value="1"/>
</dbReference>
<dbReference type="Pfam" id="PF13407">
    <property type="entry name" value="Peripla_BP_4"/>
    <property type="match status" value="1"/>
</dbReference>
<keyword evidence="6" id="KW-1185">Reference proteome</keyword>
<dbReference type="CDD" id="cd01392">
    <property type="entry name" value="HTH_LacI"/>
    <property type="match status" value="1"/>
</dbReference>
<name>A0ABS4G1T8_9CLOT</name>
<dbReference type="Pfam" id="PF00356">
    <property type="entry name" value="LacI"/>
    <property type="match status" value="1"/>
</dbReference>
<keyword evidence="2" id="KW-0238">DNA-binding</keyword>
<gene>
    <name evidence="5" type="ORF">J2Z34_000975</name>
</gene>
<dbReference type="PRINTS" id="PR00036">
    <property type="entry name" value="HTHLACI"/>
</dbReference>
<keyword evidence="3" id="KW-0804">Transcription</keyword>
<dbReference type="PROSITE" id="PS50932">
    <property type="entry name" value="HTH_LACI_2"/>
    <property type="match status" value="1"/>
</dbReference>
<evidence type="ECO:0000259" key="4">
    <source>
        <dbReference type="PROSITE" id="PS50932"/>
    </source>
</evidence>
<evidence type="ECO:0000313" key="5">
    <source>
        <dbReference type="EMBL" id="MBP1918499.1"/>
    </source>
</evidence>
<evidence type="ECO:0000313" key="6">
    <source>
        <dbReference type="Proteomes" id="UP001519271"/>
    </source>
</evidence>
<dbReference type="PANTHER" id="PTHR30146:SF154">
    <property type="entry name" value="TRANSCRIPTION REGULATOR, MEMBER OF GALR FAMILY"/>
    <property type="match status" value="1"/>
</dbReference>
<accession>A0ABS4G1T8</accession>
<dbReference type="PANTHER" id="PTHR30146">
    <property type="entry name" value="LACI-RELATED TRANSCRIPTIONAL REPRESSOR"/>
    <property type="match status" value="1"/>
</dbReference>
<dbReference type="InterPro" id="IPR025997">
    <property type="entry name" value="SBP_2_dom"/>
</dbReference>
<dbReference type="EMBL" id="JAGGKC010000006">
    <property type="protein sequence ID" value="MBP1918499.1"/>
    <property type="molecule type" value="Genomic_DNA"/>
</dbReference>
<evidence type="ECO:0000256" key="1">
    <source>
        <dbReference type="ARBA" id="ARBA00023015"/>
    </source>
</evidence>
<dbReference type="InterPro" id="IPR000843">
    <property type="entry name" value="HTH_LacI"/>
</dbReference>
<dbReference type="RefSeq" id="WP_209458734.1">
    <property type="nucleotide sequence ID" value="NZ_JAGGKC010000006.1"/>
</dbReference>
<reference evidence="5 6" key="1">
    <citation type="submission" date="2021-03" db="EMBL/GenBank/DDBJ databases">
        <title>Genomic Encyclopedia of Type Strains, Phase IV (KMG-IV): sequencing the most valuable type-strain genomes for metagenomic binning, comparative biology and taxonomic classification.</title>
        <authorList>
            <person name="Goeker M."/>
        </authorList>
    </citation>
    <scope>NUCLEOTIDE SEQUENCE [LARGE SCALE GENOMIC DNA]</scope>
    <source>
        <strain evidence="5 6">DSM 6139</strain>
    </source>
</reference>